<accession>X6L8T0</accession>
<gene>
    <name evidence="3" type="ORF">RFI_39658</name>
</gene>
<keyword evidence="4" id="KW-1185">Reference proteome</keyword>
<dbReference type="OMA" id="MITENSM"/>
<keyword evidence="1" id="KW-0175">Coiled coil</keyword>
<feature type="compositionally biased region" description="Polar residues" evidence="2">
    <location>
        <begin position="417"/>
        <end position="430"/>
    </location>
</feature>
<feature type="coiled-coil region" evidence="1">
    <location>
        <begin position="121"/>
        <end position="298"/>
    </location>
</feature>
<dbReference type="Proteomes" id="UP000023152">
    <property type="component" value="Unassembled WGS sequence"/>
</dbReference>
<name>X6L8T0_RETFI</name>
<protein>
    <submittedName>
        <fullName evidence="3">Uncharacterized protein</fullName>
    </submittedName>
</protein>
<dbReference type="AlphaFoldDB" id="X6L8T0"/>
<evidence type="ECO:0000313" key="3">
    <source>
        <dbReference type="EMBL" id="ETN97868.1"/>
    </source>
</evidence>
<comment type="caution">
    <text evidence="3">The sequence shown here is derived from an EMBL/GenBank/DDBJ whole genome shotgun (WGS) entry which is preliminary data.</text>
</comment>
<feature type="region of interest" description="Disordered" evidence="2">
    <location>
        <begin position="411"/>
        <end position="430"/>
    </location>
</feature>
<evidence type="ECO:0000313" key="4">
    <source>
        <dbReference type="Proteomes" id="UP000023152"/>
    </source>
</evidence>
<organism evidence="3 4">
    <name type="scientific">Reticulomyxa filosa</name>
    <dbReference type="NCBI Taxonomy" id="46433"/>
    <lineage>
        <taxon>Eukaryota</taxon>
        <taxon>Sar</taxon>
        <taxon>Rhizaria</taxon>
        <taxon>Retaria</taxon>
        <taxon>Foraminifera</taxon>
        <taxon>Monothalamids</taxon>
        <taxon>Reticulomyxidae</taxon>
        <taxon>Reticulomyxa</taxon>
    </lineage>
</organism>
<sequence>MQRDFPDVNWQQIHDMIEQKNWDAIQEQKIEVTDDIKIIKHRQSMPVSINKITQYMPDFMQGDHNRQFLAINEQQITVDQDINELQLAIHTKAAAQVTGIENPMISTILPINYASTLVAQIQKYETEQQRMVKSLEEANLQIEIFRNTNAKLEKSKTTIARLNQEKNDSNAQMVVLRGNIAENDKAKVTMTAQLEQKDCQIAKFQELVKNEQSQRVNLENQANQYSQATENLKIQLEKVSYQAKNEFEHKLVMEQRIGAYETEIKELKSHLNNAEGLINRLQYAIREKEDKLENIKNETNYQCNELNKMITENSMKRDITEQQEMEIQRMKQIIIELNKYIQKKDKEISNQESDQKQMEQQIIQYRTECEKSKKEKEIKVLEYNEIEYKYRAIREQLESAELKIKDLQGRTEMYQKPSYSPQNQQELSTD</sequence>
<feature type="coiled-coil region" evidence="1">
    <location>
        <begin position="341"/>
        <end position="410"/>
    </location>
</feature>
<evidence type="ECO:0000256" key="1">
    <source>
        <dbReference type="SAM" id="Coils"/>
    </source>
</evidence>
<evidence type="ECO:0000256" key="2">
    <source>
        <dbReference type="SAM" id="MobiDB-lite"/>
    </source>
</evidence>
<reference evidence="3 4" key="1">
    <citation type="journal article" date="2013" name="Curr. Biol.">
        <title>The Genome of the Foraminiferan Reticulomyxa filosa.</title>
        <authorList>
            <person name="Glockner G."/>
            <person name="Hulsmann N."/>
            <person name="Schleicher M."/>
            <person name="Noegel A.A."/>
            <person name="Eichinger L."/>
            <person name="Gallinger C."/>
            <person name="Pawlowski J."/>
            <person name="Sierra R."/>
            <person name="Euteneuer U."/>
            <person name="Pillet L."/>
            <person name="Moustafa A."/>
            <person name="Platzer M."/>
            <person name="Groth M."/>
            <person name="Szafranski K."/>
            <person name="Schliwa M."/>
        </authorList>
    </citation>
    <scope>NUCLEOTIDE SEQUENCE [LARGE SCALE GENOMIC DNA]</scope>
</reference>
<dbReference type="EMBL" id="ASPP01048389">
    <property type="protein sequence ID" value="ETN97868.1"/>
    <property type="molecule type" value="Genomic_DNA"/>
</dbReference>
<proteinExistence type="predicted"/>